<keyword evidence="1" id="KW-1133">Transmembrane helix</keyword>
<keyword evidence="3" id="KW-1185">Reference proteome</keyword>
<gene>
    <name evidence="2" type="ORF">GCM10025868_33050</name>
</gene>
<evidence type="ECO:0000313" key="2">
    <source>
        <dbReference type="EMBL" id="GMA88055.1"/>
    </source>
</evidence>
<accession>A0ABQ6JLC8</accession>
<dbReference type="EMBL" id="BSUZ01000001">
    <property type="protein sequence ID" value="GMA88055.1"/>
    <property type="molecule type" value="Genomic_DNA"/>
</dbReference>
<protein>
    <submittedName>
        <fullName evidence="2">Uncharacterized protein</fullName>
    </submittedName>
</protein>
<dbReference type="Proteomes" id="UP001157017">
    <property type="component" value="Unassembled WGS sequence"/>
</dbReference>
<keyword evidence="1" id="KW-0472">Membrane</keyword>
<sequence length="61" mass="6505">MFGLVRALPLLALRRATSAADLHRVFDRLERWRRPADLVARSALVAGAVAVPAALLVGGTV</sequence>
<name>A0ABQ6JLC8_9ACTN</name>
<keyword evidence="1" id="KW-0812">Transmembrane</keyword>
<proteinExistence type="predicted"/>
<evidence type="ECO:0000313" key="3">
    <source>
        <dbReference type="Proteomes" id="UP001157017"/>
    </source>
</evidence>
<evidence type="ECO:0000256" key="1">
    <source>
        <dbReference type="SAM" id="Phobius"/>
    </source>
</evidence>
<reference evidence="3" key="1">
    <citation type="journal article" date="2019" name="Int. J. Syst. Evol. Microbiol.">
        <title>The Global Catalogue of Microorganisms (GCM) 10K type strain sequencing project: providing services to taxonomists for standard genome sequencing and annotation.</title>
        <authorList>
            <consortium name="The Broad Institute Genomics Platform"/>
            <consortium name="The Broad Institute Genome Sequencing Center for Infectious Disease"/>
            <person name="Wu L."/>
            <person name="Ma J."/>
        </authorList>
    </citation>
    <scope>NUCLEOTIDE SEQUENCE [LARGE SCALE GENOMIC DNA]</scope>
    <source>
        <strain evidence="3">NBRC 108730</strain>
    </source>
</reference>
<comment type="caution">
    <text evidence="2">The sequence shown here is derived from an EMBL/GenBank/DDBJ whole genome shotgun (WGS) entry which is preliminary data.</text>
</comment>
<organism evidence="2 3">
    <name type="scientific">Angustibacter aerolatus</name>
    <dbReference type="NCBI Taxonomy" id="1162965"/>
    <lineage>
        <taxon>Bacteria</taxon>
        <taxon>Bacillati</taxon>
        <taxon>Actinomycetota</taxon>
        <taxon>Actinomycetes</taxon>
        <taxon>Kineosporiales</taxon>
        <taxon>Kineosporiaceae</taxon>
    </lineage>
</organism>
<feature type="transmembrane region" description="Helical" evidence="1">
    <location>
        <begin position="38"/>
        <end position="58"/>
    </location>
</feature>